<dbReference type="AlphaFoldDB" id="D8IYX2"/>
<dbReference type="InterPro" id="IPR045570">
    <property type="entry name" value="Metalloprtase-TldD/E_cen_dom"/>
</dbReference>
<dbReference type="InterPro" id="IPR002510">
    <property type="entry name" value="Metalloprtase-TldD/E_N"/>
</dbReference>
<evidence type="ECO:0000256" key="4">
    <source>
        <dbReference type="ARBA" id="ARBA00023049"/>
    </source>
</evidence>
<keyword evidence="3" id="KW-0378">Hydrolase</keyword>
<dbReference type="eggNOG" id="COG0312">
    <property type="taxonomic scope" value="Bacteria"/>
</dbReference>
<dbReference type="InterPro" id="IPR025502">
    <property type="entry name" value="TldD"/>
</dbReference>
<dbReference type="PANTHER" id="PTHR30624">
    <property type="entry name" value="UNCHARACTERIZED PROTEIN TLDD AND PMBA"/>
    <property type="match status" value="1"/>
</dbReference>
<dbReference type="RefSeq" id="WP_013234785.1">
    <property type="nucleotide sequence ID" value="NC_014323.1"/>
</dbReference>
<dbReference type="STRING" id="757424.Hsero_2814"/>
<dbReference type="PIRSF" id="PIRSF004919">
    <property type="entry name" value="TldD"/>
    <property type="match status" value="1"/>
</dbReference>
<feature type="region of interest" description="Disordered" evidence="5">
    <location>
        <begin position="1"/>
        <end position="21"/>
    </location>
</feature>
<dbReference type="InterPro" id="IPR035068">
    <property type="entry name" value="TldD/PmbA_N"/>
</dbReference>
<evidence type="ECO:0000256" key="2">
    <source>
        <dbReference type="ARBA" id="ARBA00022670"/>
    </source>
</evidence>
<dbReference type="Pfam" id="PF01523">
    <property type="entry name" value="PmbA_TldD_1st"/>
    <property type="match status" value="1"/>
</dbReference>
<dbReference type="PANTHER" id="PTHR30624:SF4">
    <property type="entry name" value="METALLOPROTEASE TLDD"/>
    <property type="match status" value="1"/>
</dbReference>
<feature type="domain" description="Metalloprotease TldD/E central" evidence="8">
    <location>
        <begin position="150"/>
        <end position="258"/>
    </location>
</feature>
<dbReference type="HOGENOM" id="CLU_026425_1_0_4"/>
<protein>
    <submittedName>
        <fullName evidence="9">Zn-dependent protease TldD protein</fullName>
    </submittedName>
</protein>
<dbReference type="InterPro" id="IPR045569">
    <property type="entry name" value="Metalloprtase-TldD/E_C"/>
</dbReference>
<dbReference type="Proteomes" id="UP000000329">
    <property type="component" value="Chromosome"/>
</dbReference>
<feature type="domain" description="Metalloprotease TldD/E C-terminal" evidence="7">
    <location>
        <begin position="266"/>
        <end position="499"/>
    </location>
</feature>
<dbReference type="EMBL" id="CP002039">
    <property type="protein sequence ID" value="ADJ64307.1"/>
    <property type="molecule type" value="Genomic_DNA"/>
</dbReference>
<proteinExistence type="inferred from homology"/>
<dbReference type="InterPro" id="IPR051463">
    <property type="entry name" value="Peptidase_U62_metallo"/>
</dbReference>
<evidence type="ECO:0000313" key="9">
    <source>
        <dbReference type="EMBL" id="ADJ64307.1"/>
    </source>
</evidence>
<comment type="similarity">
    <text evidence="1">Belongs to the peptidase U62 family.</text>
</comment>
<evidence type="ECO:0000256" key="1">
    <source>
        <dbReference type="ARBA" id="ARBA00005836"/>
    </source>
</evidence>
<evidence type="ECO:0000256" key="3">
    <source>
        <dbReference type="ARBA" id="ARBA00022801"/>
    </source>
</evidence>
<reference evidence="9 10" key="1">
    <citation type="submission" date="2010-04" db="EMBL/GenBank/DDBJ databases">
        <title>The genome of Herbaspirillum seropedicae SmR1, an endophytic, nitrogen-fixing, plant-growth promoting beta-Proteobacteria.</title>
        <authorList>
            <person name="Pedrosa F.O."/>
            <person name="Monteiro R.A."/>
            <person name="Wassem R."/>
            <person name="Cruz L.M."/>
            <person name="Ayub R.A."/>
            <person name="Colauto N.B."/>
            <person name="Fernandez M.A."/>
            <person name="Fungaro M.H.P."/>
            <person name="Grisard E.C."/>
            <person name="Hungria M."/>
            <person name="Madeira H.M.F."/>
            <person name="Nodari R.O."/>
            <person name="Osaku C.A."/>
            <person name="Petzl-Erler M.L."/>
            <person name="Terenzi H."/>
            <person name="Vieira L.G.E."/>
            <person name="Almeida M.I.M."/>
            <person name="Alves L.R."/>
            <person name="Arantes O.M.N."/>
            <person name="Balsanelli E."/>
            <person name="Barcellos F.G."/>
            <person name="Baura V.A."/>
            <person name="Binde D.R."/>
            <person name="Campo R.J."/>
            <person name="Chubatsu L.S."/>
            <person name="Chueire L.M.O."/>
            <person name="Ciferri R.R."/>
            <person name="Correa L.C."/>
            <person name="da Conceicao Silva J.L."/>
            <person name="Dabul A.N.G."/>
            <person name="Dambros B.P."/>
            <person name="Faoro H."/>
            <person name="Favetti A."/>
            <person name="Friedermann G."/>
            <person name="Furlaneto M.C."/>
            <person name="Gasques L.S."/>
            <person name="Gimenes C.C.T."/>
            <person name="Gioppo N.M.R."/>
            <person name="Glienke-Blanco C."/>
            <person name="Godoy L.P."/>
            <person name="Guerra M.P."/>
            <person name="Karp S."/>
            <person name="Kava-Cordeiro V."/>
            <person name="Margarido V.P."/>
            <person name="Mathioni S.M."/>
            <person name="Menck-Soares M.A."/>
            <person name="Murace N.K."/>
            <person name="Nicolas M.F."/>
            <person name="Oliveira C.E.C."/>
            <person name="Pagnan N.A.B."/>
            <person name="Pamphile J.A."/>
            <person name="Patussi E.V."/>
            <person name="Pereira L.F.P."/>
            <person name="Pereira-Ferrari L."/>
            <person name="Pinto F.G.S."/>
            <person name="Precoma C."/>
            <person name="Prioli A.J."/>
            <person name="Prioli S.M.A.P."/>
            <person name="Raittz R.T."/>
            <person name="Ramos H.J.O."/>
            <person name="Ribeiro E.M.S.F."/>
            <person name="Rigo L.U."/>
            <person name="Rocha C.L.M.S.C."/>
            <person name="Rocha S.N."/>
            <person name="Santos K."/>
            <person name="Satori D."/>
            <person name="Silva A.G."/>
            <person name="Simao R.C.G."/>
            <person name="Soares M.A.M."/>
            <person name="Souza E.M."/>
            <person name="Steffens M.B.R."/>
            <person name="Steindel M."/>
            <person name="Tadra-Sfeir M.Z."/>
            <person name="Takahashi E.K."/>
            <person name="Torres R.A."/>
            <person name="Valle J.S."/>
            <person name="Vernal J.I."/>
            <person name="Vilas-Boas L.A."/>
            <person name="Watanabe M.A.E."/>
            <person name="Weiss V.A."/>
            <person name="Yates M.A."/>
            <person name="Souza E.M."/>
        </authorList>
    </citation>
    <scope>NUCLEOTIDE SEQUENCE [LARGE SCALE GENOMIC DNA]</scope>
    <source>
        <strain evidence="9 10">SmR1</strain>
    </source>
</reference>
<organism evidence="9 10">
    <name type="scientific">Herbaspirillum seropedicae (strain SmR1)</name>
    <dbReference type="NCBI Taxonomy" id="757424"/>
    <lineage>
        <taxon>Bacteria</taxon>
        <taxon>Pseudomonadati</taxon>
        <taxon>Pseudomonadota</taxon>
        <taxon>Betaproteobacteria</taxon>
        <taxon>Burkholderiales</taxon>
        <taxon>Oxalobacteraceae</taxon>
        <taxon>Herbaspirillum</taxon>
    </lineage>
</organism>
<evidence type="ECO:0000256" key="5">
    <source>
        <dbReference type="SAM" id="MobiDB-lite"/>
    </source>
</evidence>
<dbReference type="NCBIfam" id="NF008006">
    <property type="entry name" value="PRK10735.1"/>
    <property type="match status" value="1"/>
</dbReference>
<dbReference type="InterPro" id="IPR036059">
    <property type="entry name" value="TldD/PmbA_sf"/>
</dbReference>
<dbReference type="Gene3D" id="3.30.2290.10">
    <property type="entry name" value="PmbA/TldD superfamily"/>
    <property type="match status" value="1"/>
</dbReference>
<evidence type="ECO:0000259" key="7">
    <source>
        <dbReference type="Pfam" id="PF19289"/>
    </source>
</evidence>
<dbReference type="OrthoDB" id="9803213at2"/>
<dbReference type="GO" id="GO:0006508">
    <property type="term" value="P:proteolysis"/>
    <property type="evidence" value="ECO:0007669"/>
    <property type="project" value="UniProtKB-KW"/>
</dbReference>
<dbReference type="Pfam" id="PF19289">
    <property type="entry name" value="PmbA_TldD_3rd"/>
    <property type="match status" value="1"/>
</dbReference>
<dbReference type="GeneID" id="29391993"/>
<dbReference type="Pfam" id="PF19290">
    <property type="entry name" value="PmbA_TldD_2nd"/>
    <property type="match status" value="1"/>
</dbReference>
<dbReference type="GO" id="GO:0008237">
    <property type="term" value="F:metallopeptidase activity"/>
    <property type="evidence" value="ECO:0007669"/>
    <property type="project" value="UniProtKB-KW"/>
</dbReference>
<dbReference type="KEGG" id="hse:Hsero_2814"/>
<keyword evidence="2 9" id="KW-0645">Protease</keyword>
<feature type="domain" description="Metalloprotease TldD/E N-terminal" evidence="6">
    <location>
        <begin position="59"/>
        <end position="121"/>
    </location>
</feature>
<sequence>MKTINQLAAVPEPNDGGADSGTSTAYCRARWGLLAASGLDESQLLAGVSRALRKGGDYADLYLKSSVAESWHLERGKVTRSNYNQSQGFGLRLVEGEQSVLTSADRFDATTIGKAADLAADAVGHAPVSPAGLVLKLPKRGPTYYTLDDPLPSLDAAHKIALLESVDRACRARSPLVVEVMASLSISLDLVFLARNDGYCGGDVRPLVRLDVAVQVVRNGRREGASRTLGGRVGLATFDHAAIESVAALAVDAALIKLEARAAPAGTMTVVIGPGWNGVMLHEAVGHGLEGDFNRRGSSAFAGRIGQRVAAPGVTIVDDGTVPGSRGSLNIDDEGTPGQCTTLIEDGILVSYMQDSLNARLMGVANTGNGRRESYDVLPMPRMTNTYMRAGGVDPAEIIASVKQGIYIAHLEGGQVDISSGRFMFAASEAFLIENGRLGAPVKGATVLGNGPQSLKNVKLIGNDLEINTASGVCGKAGQSVPVGVGQPTLRIDGMTVGGTA</sequence>
<evidence type="ECO:0000259" key="6">
    <source>
        <dbReference type="Pfam" id="PF01523"/>
    </source>
</evidence>
<accession>D8IYX2</accession>
<evidence type="ECO:0000259" key="8">
    <source>
        <dbReference type="Pfam" id="PF19290"/>
    </source>
</evidence>
<name>D8IYX2_HERSS</name>
<evidence type="ECO:0000313" key="10">
    <source>
        <dbReference type="Proteomes" id="UP000000329"/>
    </source>
</evidence>
<dbReference type="SUPFAM" id="SSF111283">
    <property type="entry name" value="Putative modulator of DNA gyrase, PmbA/TldD"/>
    <property type="match status" value="1"/>
</dbReference>
<gene>
    <name evidence="9" type="primary">tldD</name>
    <name evidence="9" type="ordered locus">Hsero_2814</name>
</gene>
<keyword evidence="10" id="KW-1185">Reference proteome</keyword>
<keyword evidence="4" id="KW-0482">Metalloprotease</keyword>
<dbReference type="GO" id="GO:0005829">
    <property type="term" value="C:cytosol"/>
    <property type="evidence" value="ECO:0007669"/>
    <property type="project" value="TreeGrafter"/>
</dbReference>